<evidence type="ECO:0000259" key="6">
    <source>
        <dbReference type="Pfam" id="PF00005"/>
    </source>
</evidence>
<accession>A0A3N6PCB8</accession>
<dbReference type="Proteomes" id="UP000269154">
    <property type="component" value="Unassembled WGS sequence"/>
</dbReference>
<keyword evidence="8" id="KW-1185">Reference proteome</keyword>
<dbReference type="InterPro" id="IPR027417">
    <property type="entry name" value="P-loop_NTPase"/>
</dbReference>
<dbReference type="GO" id="GO:0005524">
    <property type="term" value="F:ATP binding"/>
    <property type="evidence" value="ECO:0007669"/>
    <property type="project" value="UniProtKB-KW"/>
</dbReference>
<dbReference type="GO" id="GO:0006811">
    <property type="term" value="P:monoatomic ion transport"/>
    <property type="evidence" value="ECO:0007669"/>
    <property type="project" value="UniProtKB-KW"/>
</dbReference>
<dbReference type="OrthoDB" id="9806726at2"/>
<sequence length="138" mass="15379">MATTELLDLVGRSPDSLSGGQRQRAWIAMALAQDTEILLLDETTTFLDLAHQIELLDLLQDLNDYQGRTIVMVLHDLNQACRYGDNLIVLRDGQIVSQGYPEQMMTVGMVRLVFGLESQIIQDPVRGTPMCIPMGCKT</sequence>
<feature type="domain" description="ABC transporter" evidence="6">
    <location>
        <begin position="9"/>
        <end position="44"/>
    </location>
</feature>
<reference evidence="7 8" key="1">
    <citation type="journal article" date="2018" name="ACS Chem. Biol.">
        <title>Ketoreductase domain dysfunction expands chemodiversity: malyngamide biosynthesis in the cyanobacterium Okeania hirsuta.</title>
        <authorList>
            <person name="Moss N.A."/>
            <person name="Leao T."/>
            <person name="Rankin M."/>
            <person name="McCullough T.M."/>
            <person name="Qu P."/>
            <person name="Korobeynikov A."/>
            <person name="Smith J.L."/>
            <person name="Gerwick L."/>
            <person name="Gerwick W.H."/>
        </authorList>
    </citation>
    <scope>NUCLEOTIDE SEQUENCE [LARGE SCALE GENOMIC DNA]</scope>
    <source>
        <strain evidence="7 8">PAB10Feb10-1</strain>
    </source>
</reference>
<keyword evidence="2" id="KW-0813">Transport</keyword>
<comment type="caution">
    <text evidence="7">The sequence shown here is derived from an EMBL/GenBank/DDBJ whole genome shotgun (WGS) entry which is preliminary data.</text>
</comment>
<protein>
    <submittedName>
        <fullName evidence="7">ATP-binding cassette domain-containing protein</fullName>
    </submittedName>
</protein>
<evidence type="ECO:0000256" key="2">
    <source>
        <dbReference type="ARBA" id="ARBA00022448"/>
    </source>
</evidence>
<evidence type="ECO:0000256" key="3">
    <source>
        <dbReference type="ARBA" id="ARBA00022475"/>
    </source>
</evidence>
<dbReference type="Pfam" id="PF00005">
    <property type="entry name" value="ABC_tran"/>
    <property type="match status" value="1"/>
</dbReference>
<keyword evidence="5" id="KW-0472">Membrane</keyword>
<dbReference type="Gene3D" id="3.40.50.300">
    <property type="entry name" value="P-loop containing nucleotide triphosphate hydrolases"/>
    <property type="match status" value="1"/>
</dbReference>
<keyword evidence="7" id="KW-0067">ATP-binding</keyword>
<evidence type="ECO:0000313" key="8">
    <source>
        <dbReference type="Proteomes" id="UP000269154"/>
    </source>
</evidence>
<keyword evidence="3" id="KW-1003">Cell membrane</keyword>
<evidence type="ECO:0000256" key="5">
    <source>
        <dbReference type="ARBA" id="ARBA00023136"/>
    </source>
</evidence>
<dbReference type="RefSeq" id="WP_124155685.1">
    <property type="nucleotide sequence ID" value="NZ_CAWOLW010000302.1"/>
</dbReference>
<proteinExistence type="predicted"/>
<dbReference type="InterPro" id="IPR003439">
    <property type="entry name" value="ABC_transporter-like_ATP-bd"/>
</dbReference>
<dbReference type="InterPro" id="IPR051535">
    <property type="entry name" value="Siderophore_ABC-ATPase"/>
</dbReference>
<keyword evidence="7" id="KW-0547">Nucleotide-binding</keyword>
<dbReference type="AlphaFoldDB" id="A0A3N6PCB8"/>
<dbReference type="GO" id="GO:0005886">
    <property type="term" value="C:plasma membrane"/>
    <property type="evidence" value="ECO:0007669"/>
    <property type="project" value="UniProtKB-SubCell"/>
</dbReference>
<dbReference type="EMBL" id="RCBY01000370">
    <property type="protein sequence ID" value="RQH22347.1"/>
    <property type="molecule type" value="Genomic_DNA"/>
</dbReference>
<name>A0A3N6PCB8_9CYAN</name>
<dbReference type="PANTHER" id="PTHR42771">
    <property type="entry name" value="IRON(3+)-HYDROXAMATE IMPORT ATP-BINDING PROTEIN FHUC"/>
    <property type="match status" value="1"/>
</dbReference>
<keyword evidence="4" id="KW-0406">Ion transport</keyword>
<evidence type="ECO:0000313" key="7">
    <source>
        <dbReference type="EMBL" id="RQH22347.1"/>
    </source>
</evidence>
<dbReference type="GO" id="GO:0016887">
    <property type="term" value="F:ATP hydrolysis activity"/>
    <property type="evidence" value="ECO:0007669"/>
    <property type="project" value="InterPro"/>
</dbReference>
<evidence type="ECO:0000256" key="4">
    <source>
        <dbReference type="ARBA" id="ARBA00023065"/>
    </source>
</evidence>
<dbReference type="PANTHER" id="PTHR42771:SF2">
    <property type="entry name" value="IRON(3+)-HYDROXAMATE IMPORT ATP-BINDING PROTEIN FHUC"/>
    <property type="match status" value="1"/>
</dbReference>
<organism evidence="7 8">
    <name type="scientific">Okeania hirsuta</name>
    <dbReference type="NCBI Taxonomy" id="1458930"/>
    <lineage>
        <taxon>Bacteria</taxon>
        <taxon>Bacillati</taxon>
        <taxon>Cyanobacteriota</taxon>
        <taxon>Cyanophyceae</taxon>
        <taxon>Oscillatoriophycideae</taxon>
        <taxon>Oscillatoriales</taxon>
        <taxon>Microcoleaceae</taxon>
        <taxon>Okeania</taxon>
    </lineage>
</organism>
<comment type="subcellular location">
    <subcellularLocation>
        <location evidence="1">Cell membrane</location>
        <topology evidence="1">Peripheral membrane protein</topology>
    </subcellularLocation>
</comment>
<evidence type="ECO:0000256" key="1">
    <source>
        <dbReference type="ARBA" id="ARBA00004202"/>
    </source>
</evidence>
<dbReference type="SUPFAM" id="SSF52540">
    <property type="entry name" value="P-loop containing nucleoside triphosphate hydrolases"/>
    <property type="match status" value="1"/>
</dbReference>
<gene>
    <name evidence="7" type="ORF">D5R40_31085</name>
</gene>